<protein>
    <recommendedName>
        <fullName evidence="4">DUF4260 domain-containing protein</fullName>
    </recommendedName>
</protein>
<reference evidence="2" key="2">
    <citation type="submission" date="2021-08" db="EMBL/GenBank/DDBJ databases">
        <authorList>
            <person name="Tani A."/>
            <person name="Ola A."/>
            <person name="Ogura Y."/>
            <person name="Katsura K."/>
            <person name="Hayashi T."/>
        </authorList>
    </citation>
    <scope>NUCLEOTIDE SEQUENCE</scope>
    <source>
        <strain evidence="2">DSM 19015</strain>
    </source>
</reference>
<dbReference type="InterPro" id="IPR025356">
    <property type="entry name" value="DUF4260"/>
</dbReference>
<comment type="caution">
    <text evidence="2">The sequence shown here is derived from an EMBL/GenBank/DDBJ whole genome shotgun (WGS) entry which is preliminary data.</text>
</comment>
<evidence type="ECO:0000313" key="2">
    <source>
        <dbReference type="EMBL" id="GJD93868.1"/>
    </source>
</evidence>
<feature type="transmembrane region" description="Helical" evidence="1">
    <location>
        <begin position="12"/>
        <end position="30"/>
    </location>
</feature>
<keyword evidence="1" id="KW-0812">Transmembrane</keyword>
<keyword evidence="1" id="KW-0472">Membrane</keyword>
<dbReference type="EMBL" id="BPQP01000016">
    <property type="protein sequence ID" value="GJD93868.1"/>
    <property type="molecule type" value="Genomic_DNA"/>
</dbReference>
<feature type="transmembrane region" description="Helical" evidence="1">
    <location>
        <begin position="36"/>
        <end position="57"/>
    </location>
</feature>
<sequence length="121" mass="12723">MTDGAVGRMPGLLLRIEGAAALAGAVFAYGQLGSSWWLFAGLLLLPDISMLGYLINLRIGATSYNLAHTYAAPALLAAAGVAIPALLPLAAIWAAHIGMDRTVGYGLKYPDAFKHTHLSRF</sequence>
<keyword evidence="3" id="KW-1185">Reference proteome</keyword>
<gene>
    <name evidence="2" type="ORF">OCOJLMKI_1066</name>
</gene>
<dbReference type="Proteomes" id="UP001055125">
    <property type="component" value="Unassembled WGS sequence"/>
</dbReference>
<name>A0ABQ4RUM3_9HYPH</name>
<reference evidence="2" key="1">
    <citation type="journal article" date="2021" name="Front. Microbiol.">
        <title>Comprehensive Comparative Genomics and Phenotyping of Methylobacterium Species.</title>
        <authorList>
            <person name="Alessa O."/>
            <person name="Ogura Y."/>
            <person name="Fujitani Y."/>
            <person name="Takami H."/>
            <person name="Hayashi T."/>
            <person name="Sahin N."/>
            <person name="Tani A."/>
        </authorList>
    </citation>
    <scope>NUCLEOTIDE SEQUENCE</scope>
    <source>
        <strain evidence="2">DSM 19015</strain>
    </source>
</reference>
<evidence type="ECO:0008006" key="4">
    <source>
        <dbReference type="Google" id="ProtNLM"/>
    </source>
</evidence>
<feature type="transmembrane region" description="Helical" evidence="1">
    <location>
        <begin position="69"/>
        <end position="95"/>
    </location>
</feature>
<dbReference type="Pfam" id="PF14079">
    <property type="entry name" value="DUF4260"/>
    <property type="match status" value="1"/>
</dbReference>
<evidence type="ECO:0000313" key="3">
    <source>
        <dbReference type="Proteomes" id="UP001055125"/>
    </source>
</evidence>
<dbReference type="RefSeq" id="WP_238243058.1">
    <property type="nucleotide sequence ID" value="NZ_BPQP01000016.1"/>
</dbReference>
<proteinExistence type="predicted"/>
<organism evidence="2 3">
    <name type="scientific">Methylobacterium iners</name>
    <dbReference type="NCBI Taxonomy" id="418707"/>
    <lineage>
        <taxon>Bacteria</taxon>
        <taxon>Pseudomonadati</taxon>
        <taxon>Pseudomonadota</taxon>
        <taxon>Alphaproteobacteria</taxon>
        <taxon>Hyphomicrobiales</taxon>
        <taxon>Methylobacteriaceae</taxon>
        <taxon>Methylobacterium</taxon>
    </lineage>
</organism>
<evidence type="ECO:0000256" key="1">
    <source>
        <dbReference type="SAM" id="Phobius"/>
    </source>
</evidence>
<accession>A0ABQ4RUM3</accession>
<keyword evidence="1" id="KW-1133">Transmembrane helix</keyword>